<dbReference type="EMBL" id="JAJAGQ010000016">
    <property type="protein sequence ID" value="KAJ8539490.1"/>
    <property type="molecule type" value="Genomic_DNA"/>
</dbReference>
<evidence type="ECO:0000256" key="1">
    <source>
        <dbReference type="ARBA" id="ARBA00009063"/>
    </source>
</evidence>
<evidence type="ECO:0000259" key="11">
    <source>
        <dbReference type="PROSITE" id="PS50192"/>
    </source>
</evidence>
<dbReference type="AlphaFoldDB" id="A0A9Q1LKP9"/>
<dbReference type="Pfam" id="PF05739">
    <property type="entry name" value="SNARE"/>
    <property type="match status" value="1"/>
</dbReference>
<keyword evidence="7 9" id="KW-0472">Membrane</keyword>
<evidence type="ECO:0000256" key="8">
    <source>
        <dbReference type="ARBA" id="ARBA00037801"/>
    </source>
</evidence>
<keyword evidence="13" id="KW-1185">Reference proteome</keyword>
<evidence type="ECO:0000256" key="9">
    <source>
        <dbReference type="SAM" id="Phobius"/>
    </source>
</evidence>
<evidence type="ECO:0000313" key="13">
    <source>
        <dbReference type="Proteomes" id="UP001152561"/>
    </source>
</evidence>
<dbReference type="GO" id="GO:0004617">
    <property type="term" value="F:phosphoglycerate dehydrogenase activity"/>
    <property type="evidence" value="ECO:0007669"/>
    <property type="project" value="TreeGrafter"/>
</dbReference>
<accession>A0A9Q1LKP9</accession>
<dbReference type="Pfam" id="PF09177">
    <property type="entry name" value="STX6_10_61_N"/>
    <property type="match status" value="1"/>
</dbReference>
<dbReference type="GO" id="GO:0015031">
    <property type="term" value="P:protein transport"/>
    <property type="evidence" value="ECO:0007669"/>
    <property type="project" value="UniProtKB-KW"/>
</dbReference>
<dbReference type="SUPFAM" id="SSF58038">
    <property type="entry name" value="SNARE fusion complex"/>
    <property type="match status" value="1"/>
</dbReference>
<keyword evidence="5 9" id="KW-1133">Transmembrane helix</keyword>
<comment type="similarity">
    <text evidence="1">Belongs to the syntaxin family.</text>
</comment>
<gene>
    <name evidence="12" type="ORF">K7X08_013742</name>
</gene>
<dbReference type="CDD" id="cd21445">
    <property type="entry name" value="SNARE_NTD_AtSYP61-like"/>
    <property type="match status" value="1"/>
</dbReference>
<dbReference type="InterPro" id="IPR000727">
    <property type="entry name" value="T_SNARE_dom"/>
</dbReference>
<keyword evidence="10" id="KW-0732">Signal</keyword>
<dbReference type="PANTHER" id="PTHR42938">
    <property type="entry name" value="FORMATE DEHYDROGENASE 1"/>
    <property type="match status" value="1"/>
</dbReference>
<dbReference type="GO" id="GO:0016020">
    <property type="term" value="C:membrane"/>
    <property type="evidence" value="ECO:0007669"/>
    <property type="project" value="InterPro"/>
</dbReference>
<keyword evidence="2" id="KW-0813">Transport</keyword>
<evidence type="ECO:0000256" key="2">
    <source>
        <dbReference type="ARBA" id="ARBA00022448"/>
    </source>
</evidence>
<dbReference type="Gene3D" id="1.20.5.110">
    <property type="match status" value="1"/>
</dbReference>
<dbReference type="SUPFAM" id="SSF47661">
    <property type="entry name" value="t-snare proteins"/>
    <property type="match status" value="1"/>
</dbReference>
<dbReference type="InterPro" id="IPR015260">
    <property type="entry name" value="Syntaxin-6/10/61_N"/>
</dbReference>
<dbReference type="PANTHER" id="PTHR42938:SF43">
    <property type="entry name" value="ERYTHRONATE-4-PHOSPHATE DEHYDROGENASE FAMILY PROTEIN"/>
    <property type="match status" value="1"/>
</dbReference>
<organism evidence="12 13">
    <name type="scientific">Anisodus acutangulus</name>
    <dbReference type="NCBI Taxonomy" id="402998"/>
    <lineage>
        <taxon>Eukaryota</taxon>
        <taxon>Viridiplantae</taxon>
        <taxon>Streptophyta</taxon>
        <taxon>Embryophyta</taxon>
        <taxon>Tracheophyta</taxon>
        <taxon>Spermatophyta</taxon>
        <taxon>Magnoliopsida</taxon>
        <taxon>eudicotyledons</taxon>
        <taxon>Gunneridae</taxon>
        <taxon>Pentapetalae</taxon>
        <taxon>asterids</taxon>
        <taxon>lamiids</taxon>
        <taxon>Solanales</taxon>
        <taxon>Solanaceae</taxon>
        <taxon>Solanoideae</taxon>
        <taxon>Hyoscyameae</taxon>
        <taxon>Anisodus</taxon>
    </lineage>
</organism>
<evidence type="ECO:0000313" key="12">
    <source>
        <dbReference type="EMBL" id="KAJ8539490.1"/>
    </source>
</evidence>
<dbReference type="FunFam" id="1.20.58.90:FF:000004">
    <property type="entry name" value="Syntaxin 10"/>
    <property type="match status" value="1"/>
</dbReference>
<feature type="signal peptide" evidence="10">
    <location>
        <begin position="1"/>
        <end position="24"/>
    </location>
</feature>
<dbReference type="OrthoDB" id="2016101at2759"/>
<dbReference type="InterPro" id="IPR010989">
    <property type="entry name" value="SNARE"/>
</dbReference>
<feature type="domain" description="T-SNARE coiled-coil homology" evidence="11">
    <location>
        <begin position="175"/>
        <end position="237"/>
    </location>
</feature>
<dbReference type="GO" id="GO:0005794">
    <property type="term" value="C:Golgi apparatus"/>
    <property type="evidence" value="ECO:0007669"/>
    <property type="project" value="UniProtKB-SubCell"/>
</dbReference>
<dbReference type="Gene3D" id="1.20.58.90">
    <property type="match status" value="1"/>
</dbReference>
<evidence type="ECO:0000256" key="10">
    <source>
        <dbReference type="SAM" id="SignalP"/>
    </source>
</evidence>
<sequence>MSLNSSSILLVLVRDFELVQMSSAQDPFYIVKEEIQESIDKLLSTFHQWEQTPRESSEQVQLTKELLASCESIEWQVDELDKTIDVAARDPSWYGINDIELDKRRRWTSNARAQAGSMKKAVVAGKQSNGTSTSNLSGMRRELLRLPDSDQKERTNAYTARNNDDFISSESDRQLLLMRQQDEELDELTSSIVRIGDVGLTIHDELLAHDKILSELDTEMGSTSNHLDFVQKKVAMVMKKASVKRQMMTICFLIVLIYTRLIKAVDATFLGSLAYVGPDSWFDYVHISVSGEGFCLGLINMENGHHESLSNRNLQIIRHPSYYQSCGGKLSLSWLDIRVFYIRVSNFMVDDSAPEYLTLNHIPLSPDTLLEVNGTRCSMYSEGVSCLLRRDRIDKKSEEATFVSTDSIRLTGSVKFEVVNKDDLVLSGVLEMSNSNSGRKWNMNCESVMNAGTGFLKGKQIIGSESLSPTIEVFVTGCFSGTPIILTKSLQLNHRKKHNRKGMLYSIPEHETDEQQKDVSSGLDQQVTEYTKYEPESEEDYNSMYWRQTEYMDGEDGELSWFNAGVRVGVGIGLGICVGVGIGVGLLVRTYQTTTGNFRRRFI</sequence>
<protein>
    <recommendedName>
        <fullName evidence="11">t-SNARE coiled-coil homology domain-containing protein</fullName>
    </recommendedName>
</protein>
<keyword evidence="6" id="KW-0333">Golgi apparatus</keyword>
<dbReference type="PROSITE" id="PS50192">
    <property type="entry name" value="T_SNARE"/>
    <property type="match status" value="1"/>
</dbReference>
<feature type="chain" id="PRO_5040484945" description="t-SNARE coiled-coil homology domain-containing protein" evidence="10">
    <location>
        <begin position="25"/>
        <end position="603"/>
    </location>
</feature>
<feature type="transmembrane region" description="Helical" evidence="9">
    <location>
        <begin position="568"/>
        <end position="591"/>
    </location>
</feature>
<evidence type="ECO:0000256" key="7">
    <source>
        <dbReference type="ARBA" id="ARBA00023136"/>
    </source>
</evidence>
<name>A0A9Q1LKP9_9SOLA</name>
<keyword evidence="3 9" id="KW-0812">Transmembrane</keyword>
<reference evidence="13" key="1">
    <citation type="journal article" date="2023" name="Proc. Natl. Acad. Sci. U.S.A.">
        <title>Genomic and structural basis for evolution of tropane alkaloid biosynthesis.</title>
        <authorList>
            <person name="Wanga Y.-J."/>
            <person name="Taina T."/>
            <person name="Yua J.-Y."/>
            <person name="Lia J."/>
            <person name="Xua B."/>
            <person name="Chenc J."/>
            <person name="D'Auriad J.C."/>
            <person name="Huanga J.-P."/>
            <person name="Huanga S.-X."/>
        </authorList>
    </citation>
    <scope>NUCLEOTIDE SEQUENCE [LARGE SCALE GENOMIC DNA]</scope>
    <source>
        <strain evidence="13">cv. KIB-2019</strain>
    </source>
</reference>
<proteinExistence type="inferred from homology"/>
<evidence type="ECO:0000256" key="5">
    <source>
        <dbReference type="ARBA" id="ARBA00022989"/>
    </source>
</evidence>
<dbReference type="SMART" id="SM00397">
    <property type="entry name" value="t_SNARE"/>
    <property type="match status" value="1"/>
</dbReference>
<evidence type="ECO:0000256" key="3">
    <source>
        <dbReference type="ARBA" id="ARBA00022692"/>
    </source>
</evidence>
<dbReference type="FunFam" id="1.20.5.110:FF:000034">
    <property type="entry name" value="syntaxin-61 isoform X1"/>
    <property type="match status" value="1"/>
</dbReference>
<evidence type="ECO:0000256" key="6">
    <source>
        <dbReference type="ARBA" id="ARBA00023034"/>
    </source>
</evidence>
<keyword evidence="4" id="KW-0653">Protein transport</keyword>
<dbReference type="Proteomes" id="UP001152561">
    <property type="component" value="Unassembled WGS sequence"/>
</dbReference>
<evidence type="ECO:0000256" key="4">
    <source>
        <dbReference type="ARBA" id="ARBA00022927"/>
    </source>
</evidence>
<dbReference type="CDD" id="cd15841">
    <property type="entry name" value="SNARE_Qc"/>
    <property type="match status" value="1"/>
</dbReference>
<dbReference type="GO" id="GO:0048193">
    <property type="term" value="P:Golgi vesicle transport"/>
    <property type="evidence" value="ECO:0007669"/>
    <property type="project" value="InterPro"/>
</dbReference>
<comment type="caution">
    <text evidence="12">The sequence shown here is derived from an EMBL/GenBank/DDBJ whole genome shotgun (WGS) entry which is preliminary data.</text>
</comment>
<comment type="subcellular location">
    <subcellularLocation>
        <location evidence="8">Golgi apparatus</location>
        <location evidence="8">trans-Golgi network membrane</location>
        <topology evidence="8">Single-pass type IV membrane protein</topology>
    </subcellularLocation>
</comment>